<proteinExistence type="predicted"/>
<evidence type="ECO:0000256" key="1">
    <source>
        <dbReference type="SAM" id="MobiDB-lite"/>
    </source>
</evidence>
<dbReference type="HOGENOM" id="CLU_1855966_0_0_1"/>
<reference evidence="2 3" key="1">
    <citation type="journal article" date="2013" name="PLoS ONE">
        <title>Genomic and secretomic analyses reveal unique features of the lignocellulolytic enzyme system of Penicillium decumbens.</title>
        <authorList>
            <person name="Liu G."/>
            <person name="Zhang L."/>
            <person name="Wei X."/>
            <person name="Zou G."/>
            <person name="Qin Y."/>
            <person name="Ma L."/>
            <person name="Li J."/>
            <person name="Zheng H."/>
            <person name="Wang S."/>
            <person name="Wang C."/>
            <person name="Xun L."/>
            <person name="Zhao G.-P."/>
            <person name="Zhou Z."/>
            <person name="Qu Y."/>
        </authorList>
    </citation>
    <scope>NUCLEOTIDE SEQUENCE [LARGE SCALE GENOMIC DNA]</scope>
    <source>
        <strain evidence="3">114-2 / CGMCC 5302</strain>
    </source>
</reference>
<keyword evidence="3" id="KW-1185">Reference proteome</keyword>
<evidence type="ECO:0000313" key="2">
    <source>
        <dbReference type="EMBL" id="EPS30708.1"/>
    </source>
</evidence>
<name>S8AWN5_PENO1</name>
<accession>S8AWN5</accession>
<protein>
    <submittedName>
        <fullName evidence="2">Uncharacterized protein</fullName>
    </submittedName>
</protein>
<gene>
    <name evidence="2" type="ORF">PDE_05660</name>
</gene>
<sequence>MSKIKHEEDLDRMNTVTDDDLSGTEVMPQRKGPREYYTIRGELCVPCLRLMLSDLSVACLRDSDQSKCRCCVKNGRRCKKVPNQFDDEVRKLFWKTPKAQRSLHANVLLSKTLHLFDQQRKAQTPALAHKTPNQEPRA</sequence>
<dbReference type="OrthoDB" id="10515590at2759"/>
<dbReference type="Proteomes" id="UP000019376">
    <property type="component" value="Unassembled WGS sequence"/>
</dbReference>
<feature type="region of interest" description="Disordered" evidence="1">
    <location>
        <begin position="1"/>
        <end position="28"/>
    </location>
</feature>
<organism evidence="2 3">
    <name type="scientific">Penicillium oxalicum (strain 114-2 / CGMCC 5302)</name>
    <name type="common">Penicillium decumbens</name>
    <dbReference type="NCBI Taxonomy" id="933388"/>
    <lineage>
        <taxon>Eukaryota</taxon>
        <taxon>Fungi</taxon>
        <taxon>Dikarya</taxon>
        <taxon>Ascomycota</taxon>
        <taxon>Pezizomycotina</taxon>
        <taxon>Eurotiomycetes</taxon>
        <taxon>Eurotiomycetidae</taxon>
        <taxon>Eurotiales</taxon>
        <taxon>Aspergillaceae</taxon>
        <taxon>Penicillium</taxon>
    </lineage>
</organism>
<feature type="compositionally biased region" description="Basic and acidic residues" evidence="1">
    <location>
        <begin position="1"/>
        <end position="12"/>
    </location>
</feature>
<dbReference type="AlphaFoldDB" id="S8AWN5"/>
<dbReference type="EMBL" id="KB644412">
    <property type="protein sequence ID" value="EPS30708.1"/>
    <property type="molecule type" value="Genomic_DNA"/>
</dbReference>
<evidence type="ECO:0000313" key="3">
    <source>
        <dbReference type="Proteomes" id="UP000019376"/>
    </source>
</evidence>